<sequence length="233" mass="25390">MAMYMHFRSTLLHIISACLLLLLVIGVCAQDDPCSASDDIGKCGLNGICRVKEDNSFNCTCPPGFQFADSVDTSKGCLSNISEQLGCKASSAEMQELDRIDWSGNDYAHLTDMDTTACKQSCMEDCFCTVAIYATINGTENCWKKSMPLRNGGVSETRTAFVKVYTAFSPTPPAAIVPPTPSKERKEGKGNRNGKTLVIIGVCLVAFSIVFAAVFLIIWFVLCRPKLKALQEQ</sequence>
<dbReference type="PANTHER" id="PTHR47976">
    <property type="entry name" value="G-TYPE LECTIN S-RECEPTOR-LIKE SERINE/THREONINE-PROTEIN KINASE SD2-5"/>
    <property type="match status" value="1"/>
</dbReference>
<comment type="caution">
    <text evidence="6">The sequence shown here is derived from an EMBL/GenBank/DDBJ whole genome shotgun (WGS) entry which is preliminary data.</text>
</comment>
<dbReference type="PANTHER" id="PTHR47976:SF108">
    <property type="entry name" value="G-TYPE LECTIN S-RECEPTOR-LIKE SERINE_THREONINE-PROTEIN KINASE LECRK1"/>
    <property type="match status" value="1"/>
</dbReference>
<comment type="caution">
    <text evidence="2">Lacks conserved residue(s) required for the propagation of feature annotation.</text>
</comment>
<evidence type="ECO:0000259" key="5">
    <source>
        <dbReference type="PROSITE" id="PS50026"/>
    </source>
</evidence>
<dbReference type="InterPro" id="IPR003609">
    <property type="entry name" value="Pan_app"/>
</dbReference>
<dbReference type="AlphaFoldDB" id="A0AA38BWW7"/>
<reference evidence="6 7" key="1">
    <citation type="journal article" date="2021" name="Nat. Plants">
        <title>The Taxus genome provides insights into paclitaxel biosynthesis.</title>
        <authorList>
            <person name="Xiong X."/>
            <person name="Gou J."/>
            <person name="Liao Q."/>
            <person name="Li Y."/>
            <person name="Zhou Q."/>
            <person name="Bi G."/>
            <person name="Li C."/>
            <person name="Du R."/>
            <person name="Wang X."/>
            <person name="Sun T."/>
            <person name="Guo L."/>
            <person name="Liang H."/>
            <person name="Lu P."/>
            <person name="Wu Y."/>
            <person name="Zhang Z."/>
            <person name="Ro D.K."/>
            <person name="Shang Y."/>
            <person name="Huang S."/>
            <person name="Yan J."/>
        </authorList>
    </citation>
    <scope>NUCLEOTIDE SEQUENCE [LARGE SCALE GENOMIC DNA]</scope>
    <source>
        <strain evidence="6">Ta-2019</strain>
    </source>
</reference>
<evidence type="ECO:0000256" key="4">
    <source>
        <dbReference type="SAM" id="SignalP"/>
    </source>
</evidence>
<keyword evidence="1 4" id="KW-0732">Signal</keyword>
<gene>
    <name evidence="6" type="ORF">KI387_034249</name>
</gene>
<feature type="chain" id="PRO_5041449112" description="EGF-like domain-containing protein" evidence="4">
    <location>
        <begin position="30"/>
        <end position="233"/>
    </location>
</feature>
<feature type="signal peptide" evidence="4">
    <location>
        <begin position="1"/>
        <end position="29"/>
    </location>
</feature>
<feature type="non-terminal residue" evidence="6">
    <location>
        <position position="233"/>
    </location>
</feature>
<evidence type="ECO:0000313" key="6">
    <source>
        <dbReference type="EMBL" id="KAH9290132.1"/>
    </source>
</evidence>
<proteinExistence type="predicted"/>
<dbReference type="PROSITE" id="PS50026">
    <property type="entry name" value="EGF_3"/>
    <property type="match status" value="1"/>
</dbReference>
<dbReference type="EMBL" id="JAHRHJ020003813">
    <property type="protein sequence ID" value="KAH9290132.1"/>
    <property type="molecule type" value="Genomic_DNA"/>
</dbReference>
<evidence type="ECO:0000256" key="1">
    <source>
        <dbReference type="ARBA" id="ARBA00022729"/>
    </source>
</evidence>
<keyword evidence="2" id="KW-0245">EGF-like domain</keyword>
<name>A0AA38BWW7_TAXCH</name>
<dbReference type="Gene3D" id="2.10.25.10">
    <property type="entry name" value="Laminin"/>
    <property type="match status" value="1"/>
</dbReference>
<dbReference type="Proteomes" id="UP000824469">
    <property type="component" value="Unassembled WGS sequence"/>
</dbReference>
<protein>
    <recommendedName>
        <fullName evidence="5">EGF-like domain-containing protein</fullName>
    </recommendedName>
</protein>
<accession>A0AA38BWW7</accession>
<keyword evidence="3" id="KW-0472">Membrane</keyword>
<feature type="domain" description="EGF-like" evidence="5">
    <location>
        <begin position="30"/>
        <end position="71"/>
    </location>
</feature>
<keyword evidence="7" id="KW-1185">Reference proteome</keyword>
<evidence type="ECO:0000256" key="3">
    <source>
        <dbReference type="SAM" id="Phobius"/>
    </source>
</evidence>
<feature type="transmembrane region" description="Helical" evidence="3">
    <location>
        <begin position="197"/>
        <end position="222"/>
    </location>
</feature>
<keyword evidence="3" id="KW-0812">Transmembrane</keyword>
<dbReference type="Pfam" id="PF08276">
    <property type="entry name" value="PAN_2"/>
    <property type="match status" value="1"/>
</dbReference>
<evidence type="ECO:0000256" key="2">
    <source>
        <dbReference type="PROSITE-ProRule" id="PRU00076"/>
    </source>
</evidence>
<evidence type="ECO:0000313" key="7">
    <source>
        <dbReference type="Proteomes" id="UP000824469"/>
    </source>
</evidence>
<keyword evidence="3" id="KW-1133">Transmembrane helix</keyword>
<organism evidence="6 7">
    <name type="scientific">Taxus chinensis</name>
    <name type="common">Chinese yew</name>
    <name type="synonym">Taxus wallichiana var. chinensis</name>
    <dbReference type="NCBI Taxonomy" id="29808"/>
    <lineage>
        <taxon>Eukaryota</taxon>
        <taxon>Viridiplantae</taxon>
        <taxon>Streptophyta</taxon>
        <taxon>Embryophyta</taxon>
        <taxon>Tracheophyta</taxon>
        <taxon>Spermatophyta</taxon>
        <taxon>Pinopsida</taxon>
        <taxon>Pinidae</taxon>
        <taxon>Conifers II</taxon>
        <taxon>Cupressales</taxon>
        <taxon>Taxaceae</taxon>
        <taxon>Taxus</taxon>
    </lineage>
</organism>
<dbReference type="InterPro" id="IPR000742">
    <property type="entry name" value="EGF"/>
</dbReference>
<dbReference type="InterPro" id="IPR051343">
    <property type="entry name" value="G-type_lectin_kinases/EP1-like"/>
</dbReference>